<sequence>MNILFFLTPKSEVEYIYDDFSLRQTLEKMEHHKYTAIPILNRSGAYIGTITEGDLLRVIKNKYSLTLHEAEDLPIRQVSRRWHNNPVNINCNIEDLVMTAMRQNFVPVVDDEGKFIGIITRKDILEYCFEKLKGPGQGGGEGGTS</sequence>
<dbReference type="PROSITE" id="PS51371">
    <property type="entry name" value="CBS"/>
    <property type="match status" value="1"/>
</dbReference>
<reference evidence="4" key="1">
    <citation type="journal article" date="2022" name="Cell">
        <title>Design, construction, and in vivo augmentation of a complex gut microbiome.</title>
        <authorList>
            <person name="Cheng A.G."/>
            <person name="Ho P.Y."/>
            <person name="Aranda-Diaz A."/>
            <person name="Jain S."/>
            <person name="Yu F.B."/>
            <person name="Meng X."/>
            <person name="Wang M."/>
            <person name="Iakiviak M."/>
            <person name="Nagashima K."/>
            <person name="Zhao A."/>
            <person name="Murugkar P."/>
            <person name="Patil A."/>
            <person name="Atabakhsh K."/>
            <person name="Weakley A."/>
            <person name="Yan J."/>
            <person name="Brumbaugh A.R."/>
            <person name="Higginbottom S."/>
            <person name="Dimas A."/>
            <person name="Shiver A.L."/>
            <person name="Deutschbauer A."/>
            <person name="Neff N."/>
            <person name="Sonnenburg J.L."/>
            <person name="Huang K.C."/>
            <person name="Fischbach M.A."/>
        </authorList>
    </citation>
    <scope>NUCLEOTIDE SEQUENCE</scope>
    <source>
        <strain evidence="4">DSM 19829</strain>
    </source>
</reference>
<dbReference type="Gene3D" id="3.10.580.10">
    <property type="entry name" value="CBS-domain"/>
    <property type="match status" value="1"/>
</dbReference>
<proteinExistence type="predicted"/>
<evidence type="ECO:0000259" key="3">
    <source>
        <dbReference type="PROSITE" id="PS51371"/>
    </source>
</evidence>
<evidence type="ECO:0000313" key="5">
    <source>
        <dbReference type="Proteomes" id="UP001060164"/>
    </source>
</evidence>
<dbReference type="RefSeq" id="WP_044983264.1">
    <property type="nucleotide sequence ID" value="NZ_CABLBR010000014.1"/>
</dbReference>
<dbReference type="Pfam" id="PF00571">
    <property type="entry name" value="CBS"/>
    <property type="match status" value="2"/>
</dbReference>
<dbReference type="InterPro" id="IPR051257">
    <property type="entry name" value="Diverse_CBS-Domain"/>
</dbReference>
<evidence type="ECO:0000313" key="4">
    <source>
        <dbReference type="EMBL" id="UWP59111.1"/>
    </source>
</evidence>
<dbReference type="Proteomes" id="UP001060164">
    <property type="component" value="Chromosome"/>
</dbReference>
<dbReference type="SMART" id="SM00116">
    <property type="entry name" value="CBS"/>
    <property type="match status" value="2"/>
</dbReference>
<dbReference type="InterPro" id="IPR046342">
    <property type="entry name" value="CBS_dom_sf"/>
</dbReference>
<name>A0ABY5VFQ6_9FIRM</name>
<gene>
    <name evidence="4" type="ORF">NQ502_17360</name>
</gene>
<feature type="domain" description="CBS" evidence="3">
    <location>
        <begin position="7"/>
        <end position="67"/>
    </location>
</feature>
<accession>A0ABY5VFQ6</accession>
<dbReference type="CDD" id="cd09834">
    <property type="entry name" value="CBS_pair_bac"/>
    <property type="match status" value="1"/>
</dbReference>
<organism evidence="4 5">
    <name type="scientific">Ruminococcus gauvreauii</name>
    <dbReference type="NCBI Taxonomy" id="438033"/>
    <lineage>
        <taxon>Bacteria</taxon>
        <taxon>Bacillati</taxon>
        <taxon>Bacillota</taxon>
        <taxon>Clostridia</taxon>
        <taxon>Eubacteriales</taxon>
        <taxon>Oscillospiraceae</taxon>
        <taxon>Ruminococcus</taxon>
    </lineage>
</organism>
<dbReference type="PANTHER" id="PTHR43080">
    <property type="entry name" value="CBS DOMAIN-CONTAINING PROTEIN CBSX3, MITOCHONDRIAL"/>
    <property type="match status" value="1"/>
</dbReference>
<dbReference type="PANTHER" id="PTHR43080:SF26">
    <property type="entry name" value="REGULATORY PROTEIN"/>
    <property type="match status" value="1"/>
</dbReference>
<evidence type="ECO:0000256" key="1">
    <source>
        <dbReference type="ARBA" id="ARBA00023122"/>
    </source>
</evidence>
<dbReference type="InterPro" id="IPR000644">
    <property type="entry name" value="CBS_dom"/>
</dbReference>
<protein>
    <submittedName>
        <fullName evidence="4">CBS domain-containing protein</fullName>
    </submittedName>
</protein>
<dbReference type="SUPFAM" id="SSF54631">
    <property type="entry name" value="CBS-domain pair"/>
    <property type="match status" value="1"/>
</dbReference>
<dbReference type="EMBL" id="CP102290">
    <property type="protein sequence ID" value="UWP59111.1"/>
    <property type="molecule type" value="Genomic_DNA"/>
</dbReference>
<keyword evidence="5" id="KW-1185">Reference proteome</keyword>
<evidence type="ECO:0000256" key="2">
    <source>
        <dbReference type="PROSITE-ProRule" id="PRU00703"/>
    </source>
</evidence>
<keyword evidence="1 2" id="KW-0129">CBS domain</keyword>